<reference evidence="2" key="1">
    <citation type="submission" date="2018-11" db="EMBL/GenBank/DDBJ databases">
        <authorList>
            <consortium name="Pathogen Informatics"/>
        </authorList>
    </citation>
    <scope>NUCLEOTIDE SEQUENCE</scope>
</reference>
<dbReference type="OrthoDB" id="1668230at2759"/>
<proteinExistence type="predicted"/>
<comment type="caution">
    <text evidence="2">The sequence shown here is derived from an EMBL/GenBank/DDBJ whole genome shotgun (WGS) entry which is preliminary data.</text>
</comment>
<accession>A0A3S5A708</accession>
<evidence type="ECO:0000313" key="3">
    <source>
        <dbReference type="Proteomes" id="UP000784294"/>
    </source>
</evidence>
<organism evidence="2 3">
    <name type="scientific">Protopolystoma xenopodis</name>
    <dbReference type="NCBI Taxonomy" id="117903"/>
    <lineage>
        <taxon>Eukaryota</taxon>
        <taxon>Metazoa</taxon>
        <taxon>Spiralia</taxon>
        <taxon>Lophotrochozoa</taxon>
        <taxon>Platyhelminthes</taxon>
        <taxon>Monogenea</taxon>
        <taxon>Polyopisthocotylea</taxon>
        <taxon>Polystomatidea</taxon>
        <taxon>Polystomatidae</taxon>
        <taxon>Protopolystoma</taxon>
    </lineage>
</organism>
<protein>
    <submittedName>
        <fullName evidence="2">Uncharacterized protein</fullName>
    </submittedName>
</protein>
<dbReference type="InterPro" id="IPR035969">
    <property type="entry name" value="Rab-GAP_TBC_sf"/>
</dbReference>
<dbReference type="AlphaFoldDB" id="A0A3S5A708"/>
<gene>
    <name evidence="2" type="ORF">PXEA_LOCUS10061</name>
</gene>
<keyword evidence="3" id="KW-1185">Reference proteome</keyword>
<evidence type="ECO:0000256" key="1">
    <source>
        <dbReference type="SAM" id="MobiDB-lite"/>
    </source>
</evidence>
<feature type="region of interest" description="Disordered" evidence="1">
    <location>
        <begin position="1"/>
        <end position="30"/>
    </location>
</feature>
<dbReference type="Proteomes" id="UP000784294">
    <property type="component" value="Unassembled WGS sequence"/>
</dbReference>
<name>A0A3S5A708_9PLAT</name>
<feature type="compositionally biased region" description="Low complexity" evidence="1">
    <location>
        <begin position="1"/>
        <end position="21"/>
    </location>
</feature>
<sequence length="91" mass="10076">MTTDSSSLFISSSSSSLSSSSPATHFPSQPIPFGLDEKSLDQIAVDLPRCHAYDPLLASDLGQLRLKRVILSALLQEPKRHEYTQVYAWLK</sequence>
<evidence type="ECO:0000313" key="2">
    <source>
        <dbReference type="EMBL" id="VEL16621.1"/>
    </source>
</evidence>
<dbReference type="SUPFAM" id="SSF47923">
    <property type="entry name" value="Ypt/Rab-GAP domain of gyp1p"/>
    <property type="match status" value="1"/>
</dbReference>
<dbReference type="EMBL" id="CAAALY010029206">
    <property type="protein sequence ID" value="VEL16621.1"/>
    <property type="molecule type" value="Genomic_DNA"/>
</dbReference>